<keyword evidence="1 5" id="KW-0238">DNA-binding</keyword>
<dbReference type="Pfam" id="PF04397">
    <property type="entry name" value="LytTR"/>
    <property type="match status" value="1"/>
</dbReference>
<dbReference type="GO" id="GO:0000156">
    <property type="term" value="F:phosphorelay response regulator activity"/>
    <property type="evidence" value="ECO:0007669"/>
    <property type="project" value="TreeGrafter"/>
</dbReference>
<dbReference type="EMBL" id="BMJC01000006">
    <property type="protein sequence ID" value="GGB20650.1"/>
    <property type="molecule type" value="Genomic_DNA"/>
</dbReference>
<organism evidence="5 6">
    <name type="scientific">Puia dinghuensis</name>
    <dbReference type="NCBI Taxonomy" id="1792502"/>
    <lineage>
        <taxon>Bacteria</taxon>
        <taxon>Pseudomonadati</taxon>
        <taxon>Bacteroidota</taxon>
        <taxon>Chitinophagia</taxon>
        <taxon>Chitinophagales</taxon>
        <taxon>Chitinophagaceae</taxon>
        <taxon>Puia</taxon>
    </lineage>
</organism>
<dbReference type="PANTHER" id="PTHR48111">
    <property type="entry name" value="REGULATOR OF RPOS"/>
    <property type="match status" value="1"/>
</dbReference>
<dbReference type="PANTHER" id="PTHR48111:SF17">
    <property type="entry name" value="TRANSCRIPTIONAL REGULATORY PROTEIN YPDB"/>
    <property type="match status" value="1"/>
</dbReference>
<proteinExistence type="predicted"/>
<protein>
    <submittedName>
        <fullName evidence="5">DNA-binding response regulator</fullName>
    </submittedName>
</protein>
<dbReference type="Proteomes" id="UP000607559">
    <property type="component" value="Unassembled WGS sequence"/>
</dbReference>
<dbReference type="Gene3D" id="3.40.50.2300">
    <property type="match status" value="1"/>
</dbReference>
<dbReference type="SMART" id="SM00448">
    <property type="entry name" value="REC"/>
    <property type="match status" value="1"/>
</dbReference>
<gene>
    <name evidence="5" type="ORF">GCM10011511_50490</name>
</gene>
<dbReference type="Pfam" id="PF00072">
    <property type="entry name" value="Response_reg"/>
    <property type="match status" value="1"/>
</dbReference>
<dbReference type="InterPro" id="IPR007492">
    <property type="entry name" value="LytTR_DNA-bd_dom"/>
</dbReference>
<dbReference type="SMART" id="SM00850">
    <property type="entry name" value="LytTR"/>
    <property type="match status" value="1"/>
</dbReference>
<dbReference type="SUPFAM" id="SSF52172">
    <property type="entry name" value="CheY-like"/>
    <property type="match status" value="1"/>
</dbReference>
<evidence type="ECO:0000259" key="4">
    <source>
        <dbReference type="PROSITE" id="PS50930"/>
    </source>
</evidence>
<dbReference type="GO" id="GO:0006355">
    <property type="term" value="P:regulation of DNA-templated transcription"/>
    <property type="evidence" value="ECO:0007669"/>
    <property type="project" value="TreeGrafter"/>
</dbReference>
<dbReference type="AlphaFoldDB" id="A0A8J2UIF2"/>
<dbReference type="PROSITE" id="PS50930">
    <property type="entry name" value="HTH_LYTTR"/>
    <property type="match status" value="1"/>
</dbReference>
<evidence type="ECO:0000256" key="1">
    <source>
        <dbReference type="ARBA" id="ARBA00023125"/>
    </source>
</evidence>
<reference evidence="5" key="2">
    <citation type="submission" date="2020-09" db="EMBL/GenBank/DDBJ databases">
        <authorList>
            <person name="Sun Q."/>
            <person name="Zhou Y."/>
        </authorList>
    </citation>
    <scope>NUCLEOTIDE SEQUENCE</scope>
    <source>
        <strain evidence="5">CGMCC 1.15448</strain>
    </source>
</reference>
<evidence type="ECO:0000313" key="6">
    <source>
        <dbReference type="Proteomes" id="UP000607559"/>
    </source>
</evidence>
<dbReference type="GO" id="GO:0005829">
    <property type="term" value="C:cytosol"/>
    <property type="evidence" value="ECO:0007669"/>
    <property type="project" value="TreeGrafter"/>
</dbReference>
<feature type="domain" description="HTH LytTR-type" evidence="4">
    <location>
        <begin position="131"/>
        <end position="231"/>
    </location>
</feature>
<dbReference type="GO" id="GO:0032993">
    <property type="term" value="C:protein-DNA complex"/>
    <property type="evidence" value="ECO:0007669"/>
    <property type="project" value="TreeGrafter"/>
</dbReference>
<dbReference type="Gene3D" id="2.40.50.1020">
    <property type="entry name" value="LytTr DNA-binding domain"/>
    <property type="match status" value="1"/>
</dbReference>
<evidence type="ECO:0000313" key="5">
    <source>
        <dbReference type="EMBL" id="GGB20650.1"/>
    </source>
</evidence>
<keyword evidence="6" id="KW-1185">Reference proteome</keyword>
<feature type="modified residue" description="4-aspartylphosphate" evidence="2">
    <location>
        <position position="54"/>
    </location>
</feature>
<name>A0A8J2UIF2_9BACT</name>
<keyword evidence="2" id="KW-0597">Phosphoprotein</keyword>
<evidence type="ECO:0000259" key="3">
    <source>
        <dbReference type="PROSITE" id="PS50110"/>
    </source>
</evidence>
<reference evidence="5" key="1">
    <citation type="journal article" date="2014" name="Int. J. Syst. Evol. Microbiol.">
        <title>Complete genome sequence of Corynebacterium casei LMG S-19264T (=DSM 44701T), isolated from a smear-ripened cheese.</title>
        <authorList>
            <consortium name="US DOE Joint Genome Institute (JGI-PGF)"/>
            <person name="Walter F."/>
            <person name="Albersmeier A."/>
            <person name="Kalinowski J."/>
            <person name="Ruckert C."/>
        </authorList>
    </citation>
    <scope>NUCLEOTIDE SEQUENCE</scope>
    <source>
        <strain evidence="5">CGMCC 1.15448</strain>
    </source>
</reference>
<evidence type="ECO:0000256" key="2">
    <source>
        <dbReference type="PROSITE-ProRule" id="PRU00169"/>
    </source>
</evidence>
<dbReference type="InterPro" id="IPR039420">
    <property type="entry name" value="WalR-like"/>
</dbReference>
<feature type="domain" description="Response regulatory" evidence="3">
    <location>
        <begin position="3"/>
        <end position="114"/>
    </location>
</feature>
<sequence length="233" mass="25828">MLRCIAVDDEPLALGLLADYIRKIPFLDLVATCGDAFEAARALQSTTIDLLFIDIQMPGLTGLQFIQSLAKRPMVIVVTAYKKYAPEGFDLDVVDYLVKPVGLDRFMKACYKAQELHQLRTAGAGAAPDFFFVNADYSLVKVLFADIIWIEGSGDYVKIHLKSTPKPVLVRSSAKTLEAELPGDKFLRIHKSYIVAVTSITAVRKNSIFIGELELPVGETYRDALRQLTGRDL</sequence>
<dbReference type="InterPro" id="IPR001789">
    <property type="entry name" value="Sig_transdc_resp-reg_receiver"/>
</dbReference>
<dbReference type="PROSITE" id="PS50110">
    <property type="entry name" value="RESPONSE_REGULATORY"/>
    <property type="match status" value="1"/>
</dbReference>
<dbReference type="GO" id="GO:0000976">
    <property type="term" value="F:transcription cis-regulatory region binding"/>
    <property type="evidence" value="ECO:0007669"/>
    <property type="project" value="TreeGrafter"/>
</dbReference>
<dbReference type="InterPro" id="IPR011006">
    <property type="entry name" value="CheY-like_superfamily"/>
</dbReference>
<dbReference type="RefSeq" id="WP_188937083.1">
    <property type="nucleotide sequence ID" value="NZ_BMJC01000006.1"/>
</dbReference>
<comment type="caution">
    <text evidence="5">The sequence shown here is derived from an EMBL/GenBank/DDBJ whole genome shotgun (WGS) entry which is preliminary data.</text>
</comment>
<accession>A0A8J2UIF2</accession>